<reference evidence="1 2" key="1">
    <citation type="submission" date="2016-10" db="EMBL/GenBank/DDBJ databases">
        <title>Reductive evolution of mitochondrial metabolism and differential evolution of invasion-related proteins in Cryptosporidium.</title>
        <authorList>
            <person name="Liu S."/>
            <person name="Roellig D.M."/>
            <person name="Guo Y."/>
            <person name="Li N."/>
            <person name="Frace M.A."/>
            <person name="Tang K."/>
            <person name="Zhang L."/>
            <person name="Feng Y."/>
            <person name="Xiao L."/>
        </authorList>
    </citation>
    <scope>NUCLEOTIDE SEQUENCE [LARGE SCALE GENOMIC DNA]</scope>
    <source>
        <strain evidence="1">39726</strain>
    </source>
</reference>
<proteinExistence type="predicted"/>
<sequence>MNHLIRSHNSKGRIKTIIKNAPIELWYNIFDQEITNAIIQHPFVEQFTWIRPNCENVDMEEPLLQHIVGSKFYLFENIFPNSIISIPFIQESIVNNNAAFISLPNLLIDSNCTFSVFHKQTKVPHNEEISELLAIIRTPNTLFRNVINVDKFMKQPPHMKKTNYFSFHKIELNDKSYWNDKSEKLAKLHDNFQGNNLYEEYFSSVIDEVPNAHTELYPFFFNPLLNDSKNIIHPNNYKKNDKYRCIFCTVRNITMKDYCYCSAIQESKNPPTEPSCKSFSYDTKGLGNNPFYLSLQKQFGPSFFTKTGFLCYFDKENLFDFESETQLLKNLETILCLNGSPNAKITPINVKLITEQIDKKLIEGKGYNSKSLNIVFESNETNNKYLSEMLIFIDLNIVASLMQISLNAKISNTKIFEQIIEYFDILIHQNLFSDHLRLINPLYCWDSRFEQSSNTDIFDISEVCNILKFVSFKEAPKEIIKLDGLLRPTILQRLIWFATSQVATGTYLWSLIHLKGVENSPVSINYKPRFNDENKNSVNDLYLLIFRINGEINILCMSVVNHNDANL</sequence>
<dbReference type="EMBL" id="LRBP01000009">
    <property type="protein sequence ID" value="OII74677.1"/>
    <property type="molecule type" value="Genomic_DNA"/>
</dbReference>
<evidence type="ECO:0000313" key="2">
    <source>
        <dbReference type="Proteomes" id="UP000186176"/>
    </source>
</evidence>
<dbReference type="OrthoDB" id="338281at2759"/>
<gene>
    <name evidence="1" type="ORF">cubi_00230</name>
</gene>
<evidence type="ECO:0000313" key="1">
    <source>
        <dbReference type="EMBL" id="OII74677.1"/>
    </source>
</evidence>
<keyword evidence="2" id="KW-1185">Reference proteome</keyword>
<dbReference type="AlphaFoldDB" id="A0A1J4MP72"/>
<dbReference type="VEuPathDB" id="CryptoDB:cubi_00230"/>
<accession>A0A1J4MP72</accession>
<protein>
    <submittedName>
        <fullName evidence="1">Uncharacterized protein</fullName>
    </submittedName>
</protein>
<dbReference type="RefSeq" id="XP_028875823.1">
    <property type="nucleotide sequence ID" value="XM_029017244.1"/>
</dbReference>
<name>A0A1J4MP72_9CRYT</name>
<dbReference type="Proteomes" id="UP000186176">
    <property type="component" value="Unassembled WGS sequence"/>
</dbReference>
<organism evidence="1 2">
    <name type="scientific">Cryptosporidium ubiquitum</name>
    <dbReference type="NCBI Taxonomy" id="857276"/>
    <lineage>
        <taxon>Eukaryota</taxon>
        <taxon>Sar</taxon>
        <taxon>Alveolata</taxon>
        <taxon>Apicomplexa</taxon>
        <taxon>Conoidasida</taxon>
        <taxon>Coccidia</taxon>
        <taxon>Eucoccidiorida</taxon>
        <taxon>Eimeriorina</taxon>
        <taxon>Cryptosporidiidae</taxon>
        <taxon>Cryptosporidium</taxon>
    </lineage>
</organism>
<comment type="caution">
    <text evidence="1">The sequence shown here is derived from an EMBL/GenBank/DDBJ whole genome shotgun (WGS) entry which is preliminary data.</text>
</comment>
<dbReference type="GeneID" id="39977023"/>